<comment type="caution">
    <text evidence="4">The sequence shown here is derived from an EMBL/GenBank/DDBJ whole genome shotgun (WGS) entry which is preliminary data.</text>
</comment>
<dbReference type="InterPro" id="IPR029063">
    <property type="entry name" value="SAM-dependent_MTases_sf"/>
</dbReference>
<keyword evidence="3" id="KW-0949">S-adenosyl-L-methionine</keyword>
<keyword evidence="2 4" id="KW-0808">Transferase</keyword>
<dbReference type="SUPFAM" id="SSF53335">
    <property type="entry name" value="S-adenosyl-L-methionine-dependent methyltransferases"/>
    <property type="match status" value="1"/>
</dbReference>
<dbReference type="PROSITE" id="PS51682">
    <property type="entry name" value="SAM_OMT_I"/>
    <property type="match status" value="1"/>
</dbReference>
<evidence type="ECO:0000256" key="1">
    <source>
        <dbReference type="ARBA" id="ARBA00022603"/>
    </source>
</evidence>
<accession>A0A6N8U2B4</accession>
<protein>
    <submittedName>
        <fullName evidence="4">Methyltransferase domain-containing protein</fullName>
    </submittedName>
</protein>
<dbReference type="Proteomes" id="UP000436284">
    <property type="component" value="Unassembled WGS sequence"/>
</dbReference>
<dbReference type="GO" id="GO:0032259">
    <property type="term" value="P:methylation"/>
    <property type="evidence" value="ECO:0007669"/>
    <property type="project" value="UniProtKB-KW"/>
</dbReference>
<proteinExistence type="predicted"/>
<dbReference type="GO" id="GO:0008171">
    <property type="term" value="F:O-methyltransferase activity"/>
    <property type="evidence" value="ECO:0007669"/>
    <property type="project" value="InterPro"/>
</dbReference>
<evidence type="ECO:0000313" key="5">
    <source>
        <dbReference type="Proteomes" id="UP000436284"/>
    </source>
</evidence>
<sequence>MEETWRAVDEYFADRLVMTDDTMEHILKKNEEADMPTIEVSRAHGKMLHLMAKMTQAKTILEIGTHGGFSTVWLARALPEEGRMATLEVNPKHAEMARENLESAGVEDKVEVIEGEALSTLPVLLEKGYPRFDFIFIDADKENNAEYLNWALKLSKKGAIIIVDNVVRRGKIIEDTEEKAVPHIRRMFDQLAEDDRIETTAVQTVGQKGYDGFLMGVVK</sequence>
<dbReference type="AlphaFoldDB" id="A0A6N8U2B4"/>
<evidence type="ECO:0000256" key="2">
    <source>
        <dbReference type="ARBA" id="ARBA00022679"/>
    </source>
</evidence>
<dbReference type="PANTHER" id="PTHR10509:SF14">
    <property type="entry name" value="CAFFEOYL-COA O-METHYLTRANSFERASE 3-RELATED"/>
    <property type="match status" value="1"/>
</dbReference>
<keyword evidence="5" id="KW-1185">Reference proteome</keyword>
<organism evidence="4 5">
    <name type="scientific">Salinicoccus hispanicus</name>
    <dbReference type="NCBI Taxonomy" id="157225"/>
    <lineage>
        <taxon>Bacteria</taxon>
        <taxon>Bacillati</taxon>
        <taxon>Bacillota</taxon>
        <taxon>Bacilli</taxon>
        <taxon>Bacillales</taxon>
        <taxon>Staphylococcaceae</taxon>
        <taxon>Salinicoccus</taxon>
    </lineage>
</organism>
<dbReference type="GO" id="GO:0008757">
    <property type="term" value="F:S-adenosylmethionine-dependent methyltransferase activity"/>
    <property type="evidence" value="ECO:0007669"/>
    <property type="project" value="TreeGrafter"/>
</dbReference>
<dbReference type="InterPro" id="IPR050362">
    <property type="entry name" value="Cation-dep_OMT"/>
</dbReference>
<dbReference type="InterPro" id="IPR002935">
    <property type="entry name" value="SAM_O-MeTrfase"/>
</dbReference>
<name>A0A6N8U2B4_9STAP</name>
<dbReference type="RefSeq" id="WP_160654965.1">
    <property type="nucleotide sequence ID" value="NZ_JBHRWU010000001.1"/>
</dbReference>
<dbReference type="OrthoDB" id="9799672at2"/>
<dbReference type="Gene3D" id="3.40.50.150">
    <property type="entry name" value="Vaccinia Virus protein VP39"/>
    <property type="match status" value="1"/>
</dbReference>
<evidence type="ECO:0000256" key="3">
    <source>
        <dbReference type="ARBA" id="ARBA00022691"/>
    </source>
</evidence>
<gene>
    <name evidence="4" type="ORF">GQ671_07455</name>
</gene>
<reference evidence="4 5" key="1">
    <citation type="submission" date="2019-12" db="EMBL/GenBank/DDBJ databases">
        <title>Salinicoccus cyprini sp. nov., isolated from gastro-intestinal tract of mirror carp, Cyprinus carpio var. specularis, collected from Gobind Sagar Reservoir, Himachal Pradesh, India.</title>
        <authorList>
            <person name="Talwar C."/>
            <person name="Singh A.K."/>
            <person name="Lal R."/>
            <person name="Negi R.K."/>
        </authorList>
    </citation>
    <scope>NUCLEOTIDE SEQUENCE [LARGE SCALE GENOMIC DNA]</scope>
    <source>
        <strain evidence="4 5">J-82</strain>
    </source>
</reference>
<keyword evidence="1 4" id="KW-0489">Methyltransferase</keyword>
<evidence type="ECO:0000313" key="4">
    <source>
        <dbReference type="EMBL" id="MXQ51106.1"/>
    </source>
</evidence>
<dbReference type="CDD" id="cd02440">
    <property type="entry name" value="AdoMet_MTases"/>
    <property type="match status" value="1"/>
</dbReference>
<dbReference type="EMBL" id="WUUK01000002">
    <property type="protein sequence ID" value="MXQ51106.1"/>
    <property type="molecule type" value="Genomic_DNA"/>
</dbReference>
<dbReference type="PANTHER" id="PTHR10509">
    <property type="entry name" value="O-METHYLTRANSFERASE-RELATED"/>
    <property type="match status" value="1"/>
</dbReference>
<dbReference type="Pfam" id="PF01596">
    <property type="entry name" value="Methyltransf_3"/>
    <property type="match status" value="1"/>
</dbReference>